<dbReference type="EMBL" id="SMJU01000011">
    <property type="protein sequence ID" value="TDB62813.1"/>
    <property type="molecule type" value="Genomic_DNA"/>
</dbReference>
<dbReference type="SUPFAM" id="SSF49785">
    <property type="entry name" value="Galactose-binding domain-like"/>
    <property type="match status" value="1"/>
</dbReference>
<dbReference type="GO" id="GO:0004553">
    <property type="term" value="F:hydrolase activity, hydrolyzing O-glycosyl compounds"/>
    <property type="evidence" value="ECO:0007669"/>
    <property type="project" value="InterPro"/>
</dbReference>
<dbReference type="Pfam" id="PF02837">
    <property type="entry name" value="Glyco_hydro_2_N"/>
    <property type="match status" value="1"/>
</dbReference>
<dbReference type="InterPro" id="IPR006102">
    <property type="entry name" value="Ig-like_GH2"/>
</dbReference>
<dbReference type="Gene3D" id="2.60.40.10">
    <property type="entry name" value="Immunoglobulins"/>
    <property type="match status" value="1"/>
</dbReference>
<dbReference type="GO" id="GO:0005975">
    <property type="term" value="P:carbohydrate metabolic process"/>
    <property type="evidence" value="ECO:0007669"/>
    <property type="project" value="InterPro"/>
</dbReference>
<dbReference type="PANTHER" id="PTHR42732:SF2">
    <property type="entry name" value="BETA-MANNOSIDASE"/>
    <property type="match status" value="1"/>
</dbReference>
<organism evidence="7 8">
    <name type="scientific">Arundinibacter roseus</name>
    <dbReference type="NCBI Taxonomy" id="2070510"/>
    <lineage>
        <taxon>Bacteria</taxon>
        <taxon>Pseudomonadati</taxon>
        <taxon>Bacteroidota</taxon>
        <taxon>Cytophagia</taxon>
        <taxon>Cytophagales</taxon>
        <taxon>Spirosomataceae</taxon>
        <taxon>Arundinibacter</taxon>
    </lineage>
</organism>
<dbReference type="OrthoDB" id="9801077at2"/>
<name>A0A4R4K636_9BACT</name>
<feature type="domain" description="Glycosyl hydrolases family 2 sugar binding" evidence="6">
    <location>
        <begin position="55"/>
        <end position="180"/>
    </location>
</feature>
<dbReference type="AlphaFoldDB" id="A0A4R4K636"/>
<feature type="domain" description="Glycoside hydrolase family 2 catalytic" evidence="5">
    <location>
        <begin position="352"/>
        <end position="463"/>
    </location>
</feature>
<keyword evidence="3" id="KW-0326">Glycosidase</keyword>
<evidence type="ECO:0000313" key="8">
    <source>
        <dbReference type="Proteomes" id="UP000295706"/>
    </source>
</evidence>
<comment type="similarity">
    <text evidence="1">Belongs to the glycosyl hydrolase 2 family.</text>
</comment>
<evidence type="ECO:0000256" key="1">
    <source>
        <dbReference type="ARBA" id="ARBA00007401"/>
    </source>
</evidence>
<dbReference type="Proteomes" id="UP000295706">
    <property type="component" value="Unassembled WGS sequence"/>
</dbReference>
<dbReference type="Pfam" id="PF02836">
    <property type="entry name" value="Glyco_hydro_2_C"/>
    <property type="match status" value="1"/>
</dbReference>
<keyword evidence="2 7" id="KW-0378">Hydrolase</keyword>
<reference evidence="7 8" key="1">
    <citation type="submission" date="2019-02" db="EMBL/GenBank/DDBJ databases">
        <title>Arundinibacter roseus gen. nov., sp. nov., a new member of the family Cytophagaceae.</title>
        <authorList>
            <person name="Szuroczki S."/>
            <person name="Khayer B."/>
            <person name="Sproer C."/>
            <person name="Toumi M."/>
            <person name="Szabo A."/>
            <person name="Felfoldi T."/>
            <person name="Schumann P."/>
            <person name="Toth E."/>
        </authorList>
    </citation>
    <scope>NUCLEOTIDE SEQUENCE [LARGE SCALE GENOMIC DNA]</scope>
    <source>
        <strain evidence="7 8">DMA-k-7a</strain>
    </source>
</reference>
<sequence>MKNYLLVVLIFTNWFDAGLGFGQHNLSTPWTDKIDKNNVLGEYPRPMMVREKWQNLNGTWEFQQTKESDEVPFKKSLKDKILVPFAWESQLSGIQKQFDSNRAWYRRNFSVSNDWKGQRTLLHFGAVDWQATVYINGRCVGIHKGGYDAFSYDITPFLNEEGDNELIVNVFDPTDEAAIAYGKQNRSRFSDPQKYAYTPCSGIWQTVWLEPVPKISIKDFHITPDIDAEKITILVNPEGKVTNKMKVEVVAFEGTKEISKTTGEFNQPFELEIPEPRLWSPSNPFLYDLKISIKDSLTVIDEVTGYFGMRKISLKQEKGTQRLALNNHFLFQFGPLDQGYWPDGIYTAPTDEALKWDIEQTKAWGFNMIRKHIKVEPQRWYYWCDKLGILVWQDMPSTFKKRTEEDKIQFESELQTMIKQHWNHPSIVNWVVFNEHWGVYDVERITPNVMALDPSRLVTGNSGIDAGRPNLDFEVGHIKDNHSYRPPSLPLVSNRRATVNGEYGAIGYLAEGHVWDADGPWVHYNYKGKEDATAEYEKFIKMITEKFLQGGLSGAVYTQWTDVENEMNGLYTYDRKLEKLDKERVRKANISTWMVDKLTGKPVVGVNE</sequence>
<proteinExistence type="inferred from homology"/>
<dbReference type="InterPro" id="IPR006104">
    <property type="entry name" value="Glyco_hydro_2_N"/>
</dbReference>
<evidence type="ECO:0000259" key="5">
    <source>
        <dbReference type="Pfam" id="PF02836"/>
    </source>
</evidence>
<evidence type="ECO:0000259" key="4">
    <source>
        <dbReference type="Pfam" id="PF00703"/>
    </source>
</evidence>
<dbReference type="SUPFAM" id="SSF51445">
    <property type="entry name" value="(Trans)glycosidases"/>
    <property type="match status" value="1"/>
</dbReference>
<dbReference type="InterPro" id="IPR017853">
    <property type="entry name" value="GH"/>
</dbReference>
<gene>
    <name evidence="7" type="ORF">EZE20_17745</name>
</gene>
<feature type="domain" description="Glycoside hydrolase family 2 immunoglobulin-like beta-sandwich" evidence="4">
    <location>
        <begin position="216"/>
        <end position="310"/>
    </location>
</feature>
<protein>
    <submittedName>
        <fullName evidence="7">Glycoside hydrolase family 2</fullName>
    </submittedName>
</protein>
<dbReference type="Gene3D" id="2.60.120.260">
    <property type="entry name" value="Galactose-binding domain-like"/>
    <property type="match status" value="1"/>
</dbReference>
<evidence type="ECO:0000313" key="7">
    <source>
        <dbReference type="EMBL" id="TDB62813.1"/>
    </source>
</evidence>
<dbReference type="InterPro" id="IPR013783">
    <property type="entry name" value="Ig-like_fold"/>
</dbReference>
<evidence type="ECO:0000256" key="3">
    <source>
        <dbReference type="ARBA" id="ARBA00023295"/>
    </source>
</evidence>
<comment type="caution">
    <text evidence="7">The sequence shown here is derived from an EMBL/GenBank/DDBJ whole genome shotgun (WGS) entry which is preliminary data.</text>
</comment>
<accession>A0A4R4K636</accession>
<dbReference type="Pfam" id="PF00703">
    <property type="entry name" value="Glyco_hydro_2"/>
    <property type="match status" value="1"/>
</dbReference>
<dbReference type="PANTHER" id="PTHR42732">
    <property type="entry name" value="BETA-GALACTOSIDASE"/>
    <property type="match status" value="1"/>
</dbReference>
<dbReference type="InterPro" id="IPR006103">
    <property type="entry name" value="Glyco_hydro_2_cat"/>
</dbReference>
<evidence type="ECO:0000256" key="2">
    <source>
        <dbReference type="ARBA" id="ARBA00022801"/>
    </source>
</evidence>
<dbReference type="InterPro" id="IPR008979">
    <property type="entry name" value="Galactose-bd-like_sf"/>
</dbReference>
<dbReference type="Gene3D" id="3.20.20.80">
    <property type="entry name" value="Glycosidases"/>
    <property type="match status" value="1"/>
</dbReference>
<dbReference type="SUPFAM" id="SSF49303">
    <property type="entry name" value="beta-Galactosidase/glucuronidase domain"/>
    <property type="match status" value="1"/>
</dbReference>
<evidence type="ECO:0000259" key="6">
    <source>
        <dbReference type="Pfam" id="PF02837"/>
    </source>
</evidence>
<dbReference type="InterPro" id="IPR051913">
    <property type="entry name" value="GH2_Domain-Containing"/>
</dbReference>
<dbReference type="InterPro" id="IPR036156">
    <property type="entry name" value="Beta-gal/glucu_dom_sf"/>
</dbReference>
<keyword evidence="8" id="KW-1185">Reference proteome</keyword>